<dbReference type="SUPFAM" id="SSF47473">
    <property type="entry name" value="EF-hand"/>
    <property type="match status" value="1"/>
</dbReference>
<feature type="chain" id="PRO_5022867736" evidence="1">
    <location>
        <begin position="18"/>
        <end position="189"/>
    </location>
</feature>
<organism evidence="3 4">
    <name type="scientific">Maritimibacter fusiformis</name>
    <dbReference type="NCBI Taxonomy" id="2603819"/>
    <lineage>
        <taxon>Bacteria</taxon>
        <taxon>Pseudomonadati</taxon>
        <taxon>Pseudomonadota</taxon>
        <taxon>Alphaproteobacteria</taxon>
        <taxon>Rhodobacterales</taxon>
        <taxon>Roseobacteraceae</taxon>
        <taxon>Maritimibacter</taxon>
    </lineage>
</organism>
<evidence type="ECO:0000259" key="2">
    <source>
        <dbReference type="PROSITE" id="PS50222"/>
    </source>
</evidence>
<proteinExistence type="predicted"/>
<gene>
    <name evidence="3" type="ORF">FVF75_01530</name>
</gene>
<evidence type="ECO:0000313" key="4">
    <source>
        <dbReference type="Proteomes" id="UP000322080"/>
    </source>
</evidence>
<keyword evidence="1" id="KW-0732">Signal</keyword>
<comment type="caution">
    <text evidence="3">The sequence shown here is derived from an EMBL/GenBank/DDBJ whole genome shotgun (WGS) entry which is preliminary data.</text>
</comment>
<keyword evidence="4" id="KW-1185">Reference proteome</keyword>
<feature type="signal peptide" evidence="1">
    <location>
        <begin position="1"/>
        <end position="17"/>
    </location>
</feature>
<evidence type="ECO:0000256" key="1">
    <source>
        <dbReference type="SAM" id="SignalP"/>
    </source>
</evidence>
<dbReference type="GO" id="GO:0005509">
    <property type="term" value="F:calcium ion binding"/>
    <property type="evidence" value="ECO:0007669"/>
    <property type="project" value="InterPro"/>
</dbReference>
<dbReference type="PROSITE" id="PS00018">
    <property type="entry name" value="EF_HAND_1"/>
    <property type="match status" value="2"/>
</dbReference>
<dbReference type="InterPro" id="IPR011992">
    <property type="entry name" value="EF-hand-dom_pair"/>
</dbReference>
<name>A0A5D0RMX3_9RHOB</name>
<dbReference type="PROSITE" id="PS50222">
    <property type="entry name" value="EF_HAND_2"/>
    <property type="match status" value="1"/>
</dbReference>
<evidence type="ECO:0000313" key="3">
    <source>
        <dbReference type="EMBL" id="TYB82892.1"/>
    </source>
</evidence>
<dbReference type="Pfam" id="PF13202">
    <property type="entry name" value="EF-hand_5"/>
    <property type="match status" value="1"/>
</dbReference>
<accession>A0A5D0RMX3</accession>
<dbReference type="Proteomes" id="UP000322080">
    <property type="component" value="Unassembled WGS sequence"/>
</dbReference>
<dbReference type="InterPro" id="IPR018247">
    <property type="entry name" value="EF_Hand_1_Ca_BS"/>
</dbReference>
<sequence length="189" mass="20300">MRAALFLLLATAAPAYSQDARDPASVPLPLALELELKLRGEAVIERFGTTYDRLAGGGAIPLIGPGSTLAIRAAADRARVFLAYTQYDLDGDGEVDRGEFNAHAEIAWGGTLGEREYAILDREWAEADVNGDNLLTMGEIHALAVAMHPVPEIGPPGEEGELMMGMDLDNDGFVRWDEVEAVLRARVPG</sequence>
<protein>
    <submittedName>
        <fullName evidence="3">EF-hand domain-containing protein</fullName>
    </submittedName>
</protein>
<dbReference type="EMBL" id="VSIY01000003">
    <property type="protein sequence ID" value="TYB82892.1"/>
    <property type="molecule type" value="Genomic_DNA"/>
</dbReference>
<dbReference type="InterPro" id="IPR002048">
    <property type="entry name" value="EF_hand_dom"/>
</dbReference>
<reference evidence="3 4" key="1">
    <citation type="submission" date="2019-08" db="EMBL/GenBank/DDBJ databases">
        <title>Identification of a novel species of the genus Boseongicola.</title>
        <authorList>
            <person name="Zhang X.-Q."/>
        </authorList>
    </citation>
    <scope>NUCLEOTIDE SEQUENCE [LARGE SCALE GENOMIC DNA]</scope>
    <source>
        <strain evidence="3 4">HY14</strain>
    </source>
</reference>
<dbReference type="RefSeq" id="WP_148375982.1">
    <property type="nucleotide sequence ID" value="NZ_VSIY01000003.1"/>
</dbReference>
<dbReference type="Gene3D" id="1.10.238.10">
    <property type="entry name" value="EF-hand"/>
    <property type="match status" value="1"/>
</dbReference>
<feature type="domain" description="EF-hand" evidence="2">
    <location>
        <begin position="75"/>
        <end position="110"/>
    </location>
</feature>
<dbReference type="AlphaFoldDB" id="A0A5D0RMX3"/>